<feature type="domain" description="SPX" evidence="9">
    <location>
        <begin position="1"/>
        <end position="152"/>
    </location>
</feature>
<reference evidence="10 11" key="1">
    <citation type="journal article" date="2023" name="PLoS ONE">
        <title>Cytospora paraplurivora sp. nov. isolated from orchards with fruit tree decline syndrome in Ontario, Canada.</title>
        <authorList>
            <person name="Ilyukhin E."/>
            <person name="Nguyen H.D.T."/>
            <person name="Castle A.J."/>
            <person name="Ellouze W."/>
        </authorList>
    </citation>
    <scope>NUCLEOTIDE SEQUENCE [LARGE SCALE GENOMIC DNA]</scope>
    <source>
        <strain evidence="10 11">FDS-564</strain>
    </source>
</reference>
<dbReference type="PROSITE" id="PS51382">
    <property type="entry name" value="SPX"/>
    <property type="match status" value="1"/>
</dbReference>
<evidence type="ECO:0000256" key="2">
    <source>
        <dbReference type="ARBA" id="ARBA00022554"/>
    </source>
</evidence>
<gene>
    <name evidence="10" type="primary">VTC2</name>
    <name evidence="10" type="ORF">SLS53_002104</name>
</gene>
<evidence type="ECO:0000256" key="4">
    <source>
        <dbReference type="ARBA" id="ARBA00022989"/>
    </source>
</evidence>
<dbReference type="CDD" id="cd14480">
    <property type="entry name" value="SPX_VTC2_like"/>
    <property type="match status" value="1"/>
</dbReference>
<dbReference type="AlphaFoldDB" id="A0AAN9YK26"/>
<dbReference type="InterPro" id="IPR003807">
    <property type="entry name" value="DUF202"/>
</dbReference>
<evidence type="ECO:0000256" key="6">
    <source>
        <dbReference type="SAM" id="Coils"/>
    </source>
</evidence>
<dbReference type="InterPro" id="IPR051572">
    <property type="entry name" value="VTC_Complex_Subunit"/>
</dbReference>
<evidence type="ECO:0000313" key="11">
    <source>
        <dbReference type="Proteomes" id="UP001320245"/>
    </source>
</evidence>
<dbReference type="Gene3D" id="3.20.100.30">
    <property type="entry name" value="VTC, catalytic tunnel domain"/>
    <property type="match status" value="1"/>
</dbReference>
<dbReference type="InterPro" id="IPR004331">
    <property type="entry name" value="SPX_dom"/>
</dbReference>
<keyword evidence="11" id="KW-1185">Reference proteome</keyword>
<dbReference type="GO" id="GO:0006799">
    <property type="term" value="P:polyphosphate biosynthetic process"/>
    <property type="evidence" value="ECO:0007669"/>
    <property type="project" value="UniProtKB-ARBA"/>
</dbReference>
<keyword evidence="4 8" id="KW-1133">Transmembrane helix</keyword>
<organism evidence="10 11">
    <name type="scientific">Cytospora paraplurivora</name>
    <dbReference type="NCBI Taxonomy" id="2898453"/>
    <lineage>
        <taxon>Eukaryota</taxon>
        <taxon>Fungi</taxon>
        <taxon>Dikarya</taxon>
        <taxon>Ascomycota</taxon>
        <taxon>Pezizomycotina</taxon>
        <taxon>Sordariomycetes</taxon>
        <taxon>Sordariomycetidae</taxon>
        <taxon>Diaporthales</taxon>
        <taxon>Cytosporaceae</taxon>
        <taxon>Cytospora</taxon>
    </lineage>
</organism>
<dbReference type="EMBL" id="JAJSPL020000005">
    <property type="protein sequence ID" value="KAK7746916.1"/>
    <property type="molecule type" value="Genomic_DNA"/>
</dbReference>
<comment type="caution">
    <text evidence="10">The sequence shown here is derived from an EMBL/GenBank/DDBJ whole genome shotgun (WGS) entry which is preliminary data.</text>
</comment>
<keyword evidence="2" id="KW-0926">Vacuole</keyword>
<dbReference type="FunFam" id="3.20.100.30:FF:000002">
    <property type="entry name" value="Vacuolar transporter chaperone"/>
    <property type="match status" value="1"/>
</dbReference>
<dbReference type="Pfam" id="PF02656">
    <property type="entry name" value="DUF202"/>
    <property type="match status" value="1"/>
</dbReference>
<dbReference type="InterPro" id="IPR018966">
    <property type="entry name" value="VTC_domain"/>
</dbReference>
<comment type="subcellular location">
    <subcellularLocation>
        <location evidence="1">Vacuole membrane</location>
        <topology evidence="1">Multi-pass membrane protein</topology>
    </subcellularLocation>
</comment>
<evidence type="ECO:0000256" key="1">
    <source>
        <dbReference type="ARBA" id="ARBA00004128"/>
    </source>
</evidence>
<protein>
    <submittedName>
        <fullName evidence="10">Phosphate metabolism transcription protein</fullName>
    </submittedName>
</protein>
<feature type="transmembrane region" description="Helical" evidence="8">
    <location>
        <begin position="690"/>
        <end position="710"/>
    </location>
</feature>
<evidence type="ECO:0000256" key="3">
    <source>
        <dbReference type="ARBA" id="ARBA00022692"/>
    </source>
</evidence>
<dbReference type="GO" id="GO:0000329">
    <property type="term" value="C:fungal-type vacuole membrane"/>
    <property type="evidence" value="ECO:0007669"/>
    <property type="project" value="TreeGrafter"/>
</dbReference>
<evidence type="ECO:0000256" key="5">
    <source>
        <dbReference type="ARBA" id="ARBA00023136"/>
    </source>
</evidence>
<keyword evidence="5 8" id="KW-0472">Membrane</keyword>
<feature type="coiled-coil region" evidence="6">
    <location>
        <begin position="55"/>
        <end position="123"/>
    </location>
</feature>
<dbReference type="Proteomes" id="UP001320245">
    <property type="component" value="Unassembled WGS sequence"/>
</dbReference>
<evidence type="ECO:0000313" key="10">
    <source>
        <dbReference type="EMBL" id="KAK7746916.1"/>
    </source>
</evidence>
<dbReference type="InterPro" id="IPR042267">
    <property type="entry name" value="VTC_sf"/>
</dbReference>
<keyword evidence="3 8" id="KW-0812">Transmembrane</keyword>
<sequence>MRFGKTLQTSVHEPWKDNYLDYAKLKSLLRENDPDYDDESWTDDDETKFSDEIFNVQLEKVASFHESKFNELKERVDAAFGRLKELPSVEDGQPRTDAATQQLKELETELDAITNDVNELKRYSNFNYTGFLKIVKKHDRKRGLRYKIRPLMMKQLSDRPFNSEHIYAPLIHRLSLAYFTVKQQLEEGVSDGVLAELQGGVQETRNGEKYSAHKFWVHTDNLLEVKTFILRRLPQLVYSEVSSKEVDGHEDPSLTSLYFDNSKFDLYKRKVGRESDASSLRLRWYGSLGATPEIFLDQKIIHEGGSSEERKFTIKAKYVKAFIDGEYKMEKTISKMERQGHSEEEVATFKSTVENIQEFIKEKKLQPVIRANYKRTAFQKPADDRVRIAIDTDLAFIREDTLDSRRPCRDPNEWHRLDIDNRNIGYPFKDINQSEVSRFPYALLEIKLKEDGRRKRPEWIEDLMSSHLVYPANRFSKFVHGVAVLFDDYVNALPFWLSDLDKDIRKDPQAAFEEEEQKKARRAADEQVVGSVLGNVPRSYQPSKSSPVSKSYLAERLASENSLANRVSSASTAVAGPSGTHGENGGAAEAQQQQREDSDRRQQQRSYGTIMPNFSILTRYARLRKKRDNVQLPEGVVEPETWIKNAGPLKIEPKVWLANERTFMKWQHICVLLGGLAVALYTAAGGDTVALAMGIVYIAIAAFTGGWGWLMHRQRRQMIIDRSGRDFDNLFGPMVVAFALMAALVINFIFQYRAAIHRFHTNDVLAGLNSTLEQQSIVVDELLRLKLKG</sequence>
<dbReference type="PANTHER" id="PTHR46140">
    <property type="entry name" value="VACUOLAR TRANSPORTER CHAPERONE 1-RELATED"/>
    <property type="match status" value="1"/>
</dbReference>
<proteinExistence type="predicted"/>
<evidence type="ECO:0000256" key="7">
    <source>
        <dbReference type="SAM" id="MobiDB-lite"/>
    </source>
</evidence>
<dbReference type="GO" id="GO:0033254">
    <property type="term" value="C:vacuolar transporter chaperone complex"/>
    <property type="evidence" value="ECO:0007669"/>
    <property type="project" value="TreeGrafter"/>
</dbReference>
<name>A0AAN9YK26_9PEZI</name>
<accession>A0AAN9YK26</accession>
<dbReference type="PANTHER" id="PTHR46140:SF2">
    <property type="entry name" value="VACUOLAR TRANSPORTER CHAPERONE 3 COMPLEX SUBUNIT 3-RELATED"/>
    <property type="match status" value="1"/>
</dbReference>
<feature type="region of interest" description="Disordered" evidence="7">
    <location>
        <begin position="564"/>
        <end position="605"/>
    </location>
</feature>
<dbReference type="Pfam" id="PF09359">
    <property type="entry name" value="VTC"/>
    <property type="match status" value="1"/>
</dbReference>
<evidence type="ECO:0000259" key="9">
    <source>
        <dbReference type="PROSITE" id="PS51382"/>
    </source>
</evidence>
<feature type="transmembrane region" description="Helical" evidence="8">
    <location>
        <begin position="730"/>
        <end position="750"/>
    </location>
</feature>
<keyword evidence="6" id="KW-0175">Coiled coil</keyword>
<evidence type="ECO:0000256" key="8">
    <source>
        <dbReference type="SAM" id="Phobius"/>
    </source>
</evidence>